<dbReference type="FunFam" id="3.20.20.330:FF:000002">
    <property type="entry name" value="Homocysteine S-methyltransferase"/>
    <property type="match status" value="1"/>
</dbReference>
<dbReference type="Proteomes" id="UP000314986">
    <property type="component" value="Unassembled WGS sequence"/>
</dbReference>
<keyword evidence="1 5" id="KW-0489">Methyltransferase</keyword>
<evidence type="ECO:0000256" key="6">
    <source>
        <dbReference type="PIRSR" id="PIRSR037505-2"/>
    </source>
</evidence>
<dbReference type="InterPro" id="IPR017226">
    <property type="entry name" value="BHMT-like"/>
</dbReference>
<reference evidence="10" key="3">
    <citation type="journal article" date="2014" name="Nature">
        <title>Elephant shark genome provides unique insights into gnathostome evolution.</title>
        <authorList>
            <consortium name="International Elephant Shark Genome Sequencing Consortium"/>
            <person name="Venkatesh B."/>
            <person name="Lee A.P."/>
            <person name="Ravi V."/>
            <person name="Maurya A.K."/>
            <person name="Lian M.M."/>
            <person name="Swann J.B."/>
            <person name="Ohta Y."/>
            <person name="Flajnik M.F."/>
            <person name="Sutoh Y."/>
            <person name="Kasahara M."/>
            <person name="Hoon S."/>
            <person name="Gangu V."/>
            <person name="Roy S.W."/>
            <person name="Irimia M."/>
            <person name="Korzh V."/>
            <person name="Kondrychyn I."/>
            <person name="Lim Z.W."/>
            <person name="Tay B.H."/>
            <person name="Tohari S."/>
            <person name="Kong K.W."/>
            <person name="Ho S."/>
            <person name="Lorente-Galdos B."/>
            <person name="Quilez J."/>
            <person name="Marques-Bonet T."/>
            <person name="Raney B.J."/>
            <person name="Ingham P.W."/>
            <person name="Tay A."/>
            <person name="Hillier L.W."/>
            <person name="Minx P."/>
            <person name="Boehm T."/>
            <person name="Wilson R.K."/>
            <person name="Brenner S."/>
            <person name="Warren W.C."/>
        </authorList>
    </citation>
    <scope>NUCLEOTIDE SEQUENCE [LARGE SCALE GENOMIC DNA]</scope>
</reference>
<accession>A0A4W3H3L3</accession>
<dbReference type="OMA" id="CSQPEVI"/>
<evidence type="ECO:0000256" key="1">
    <source>
        <dbReference type="ARBA" id="ARBA00022603"/>
    </source>
</evidence>
<dbReference type="PROSITE" id="PS50970">
    <property type="entry name" value="HCY"/>
    <property type="match status" value="1"/>
</dbReference>
<reference evidence="9" key="5">
    <citation type="submission" date="2025-09" db="UniProtKB">
        <authorList>
            <consortium name="Ensembl"/>
        </authorList>
    </citation>
    <scope>IDENTIFICATION</scope>
</reference>
<name>A0A4W3H3L3_CALMI</name>
<dbReference type="PANTHER" id="PTHR46015:SF1">
    <property type="entry name" value="HOMOCYSTEINE S-METHYLTRANSFERASE-LIKE ISOFORM 1"/>
    <property type="match status" value="1"/>
</dbReference>
<dbReference type="UniPathway" id="UPA00051">
    <property type="reaction ID" value="UER00083"/>
</dbReference>
<dbReference type="AlphaFoldDB" id="A0A4W3H3L3"/>
<dbReference type="GO" id="GO:0032259">
    <property type="term" value="P:methylation"/>
    <property type="evidence" value="ECO:0007669"/>
    <property type="project" value="UniProtKB-KW"/>
</dbReference>
<dbReference type="NCBIfam" id="NF007020">
    <property type="entry name" value="PRK09485.1"/>
    <property type="match status" value="1"/>
</dbReference>
<evidence type="ECO:0000256" key="3">
    <source>
        <dbReference type="ARBA" id="ARBA00022723"/>
    </source>
</evidence>
<gene>
    <name evidence="9" type="primary">zgc:172121</name>
</gene>
<comment type="function">
    <text evidence="5">Involved in the regulation of homocysteine metabolism.</text>
</comment>
<keyword evidence="4 5" id="KW-0862">Zinc</keyword>
<dbReference type="GeneTree" id="ENSGT00510000049619"/>
<organism evidence="9 10">
    <name type="scientific">Callorhinchus milii</name>
    <name type="common">Ghost shark</name>
    <dbReference type="NCBI Taxonomy" id="7868"/>
    <lineage>
        <taxon>Eukaryota</taxon>
        <taxon>Metazoa</taxon>
        <taxon>Chordata</taxon>
        <taxon>Craniata</taxon>
        <taxon>Vertebrata</taxon>
        <taxon>Chondrichthyes</taxon>
        <taxon>Holocephali</taxon>
        <taxon>Chimaeriformes</taxon>
        <taxon>Callorhinchidae</taxon>
        <taxon>Callorhinchus</taxon>
    </lineage>
</organism>
<dbReference type="InterPro" id="IPR003726">
    <property type="entry name" value="HCY_dom"/>
</dbReference>
<evidence type="ECO:0000256" key="4">
    <source>
        <dbReference type="ARBA" id="ARBA00022833"/>
    </source>
</evidence>
<feature type="binding site" evidence="6 7">
    <location>
        <position position="264"/>
    </location>
    <ligand>
        <name>Zn(2+)</name>
        <dbReference type="ChEBI" id="CHEBI:29105"/>
    </ligand>
</feature>
<evidence type="ECO:0000256" key="5">
    <source>
        <dbReference type="PIRNR" id="PIRNR037505"/>
    </source>
</evidence>
<dbReference type="InParanoid" id="A0A4W3H3L3"/>
<reference evidence="10" key="2">
    <citation type="journal article" date="2007" name="PLoS Biol.">
        <title>Survey sequencing and comparative analysis of the elephant shark (Callorhinchus milii) genome.</title>
        <authorList>
            <person name="Venkatesh B."/>
            <person name="Kirkness E.F."/>
            <person name="Loh Y.H."/>
            <person name="Halpern A.L."/>
            <person name="Lee A.P."/>
            <person name="Johnson J."/>
            <person name="Dandona N."/>
            <person name="Viswanathan L.D."/>
            <person name="Tay A."/>
            <person name="Venter J.C."/>
            <person name="Strausberg R.L."/>
            <person name="Brenner S."/>
        </authorList>
    </citation>
    <scope>NUCLEOTIDE SEQUENCE [LARGE SCALE GENOMIC DNA]</scope>
</reference>
<evidence type="ECO:0000313" key="10">
    <source>
        <dbReference type="Proteomes" id="UP000314986"/>
    </source>
</evidence>
<keyword evidence="2 5" id="KW-0808">Transferase</keyword>
<comment type="subunit">
    <text evidence="5">Homotetramer.</text>
</comment>
<dbReference type="Gene3D" id="3.20.20.330">
    <property type="entry name" value="Homocysteine-binding-like domain"/>
    <property type="match status" value="1"/>
</dbReference>
<feature type="binding site" evidence="7">
    <location>
        <position position="331"/>
    </location>
    <ligand>
        <name>Zn(2+)</name>
        <dbReference type="ChEBI" id="CHEBI:29105"/>
    </ligand>
</feature>
<dbReference type="Pfam" id="PF02574">
    <property type="entry name" value="S-methyl_trans"/>
    <property type="match status" value="1"/>
</dbReference>
<dbReference type="Ensembl" id="ENSCMIT00000011649.1">
    <property type="protein sequence ID" value="ENSCMIP00000011368.1"/>
    <property type="gene ID" value="ENSCMIG00000005913.1"/>
</dbReference>
<keyword evidence="3 5" id="KW-0479">Metal-binding</keyword>
<dbReference type="PANTHER" id="PTHR46015">
    <property type="entry name" value="ZGC:172121"/>
    <property type="match status" value="1"/>
</dbReference>
<dbReference type="STRING" id="7868.ENSCMIP00000011368"/>
<keyword evidence="10" id="KW-1185">Reference proteome</keyword>
<reference evidence="9" key="4">
    <citation type="submission" date="2025-08" db="UniProtKB">
        <authorList>
            <consortium name="Ensembl"/>
        </authorList>
    </citation>
    <scope>IDENTIFICATION</scope>
</reference>
<dbReference type="GO" id="GO:0033528">
    <property type="term" value="P:S-methylmethionine cycle"/>
    <property type="evidence" value="ECO:0007669"/>
    <property type="project" value="TreeGrafter"/>
</dbReference>
<sequence length="352" mass="38447">MKCDTNRKPSQEDAALCTRRHSDWLSHVSLTREGRGEGAMSGAREVTVIDGGLATELEGAGLQLQDDPLWSARILHTNPQAIKNVHARYLCSGADVITTATYQASLVGFVKYLDLSSEEAVLLLQSGVQLAKEAVGDFLSTSKSSERTPIIAGSIGPYGAFMHDGSEYTGNYVERMSKEELKAWHQPQMEALVTAGVDLIAMETIPSQKEGEALVELLREFPSTKAWLSFSCKDQQCVSHGEKFEDAVKVATKSEQLVAIGLNCCAPDIVSSLLTAANKNTELNTGWIVYPNSGEGWDPNSGWKGKTMNKKLSSFALEWKELGTKWFGGCCRTTPADISELKDMLKPKSLYE</sequence>
<dbReference type="InterPro" id="IPR051486">
    <property type="entry name" value="Hcy_S-methyltransferase"/>
</dbReference>
<evidence type="ECO:0000256" key="7">
    <source>
        <dbReference type="PROSITE-ProRule" id="PRU00333"/>
    </source>
</evidence>
<dbReference type="SUPFAM" id="SSF82282">
    <property type="entry name" value="Homocysteine S-methyltransferase"/>
    <property type="match status" value="1"/>
</dbReference>
<evidence type="ECO:0000259" key="8">
    <source>
        <dbReference type="PROSITE" id="PS50970"/>
    </source>
</evidence>
<dbReference type="GO" id="GO:0009086">
    <property type="term" value="P:methionine biosynthetic process"/>
    <property type="evidence" value="ECO:0007669"/>
    <property type="project" value="InterPro"/>
</dbReference>
<dbReference type="PIRSF" id="PIRSF037505">
    <property type="entry name" value="Betaine_HMT"/>
    <property type="match status" value="1"/>
</dbReference>
<reference evidence="10" key="1">
    <citation type="journal article" date="2006" name="Science">
        <title>Ancient noncoding elements conserved in the human genome.</title>
        <authorList>
            <person name="Venkatesh B."/>
            <person name="Kirkness E.F."/>
            <person name="Loh Y.H."/>
            <person name="Halpern A.L."/>
            <person name="Lee A.P."/>
            <person name="Johnson J."/>
            <person name="Dandona N."/>
            <person name="Viswanathan L.D."/>
            <person name="Tay A."/>
            <person name="Venter J.C."/>
            <person name="Strausberg R.L."/>
            <person name="Brenner S."/>
        </authorList>
    </citation>
    <scope>NUCLEOTIDE SEQUENCE [LARGE SCALE GENOMIC DNA]</scope>
</reference>
<feature type="binding site" evidence="7">
    <location>
        <position position="330"/>
    </location>
    <ligand>
        <name>Zn(2+)</name>
        <dbReference type="ChEBI" id="CHEBI:29105"/>
    </ligand>
</feature>
<evidence type="ECO:0000313" key="9">
    <source>
        <dbReference type="Ensembl" id="ENSCMIP00000011368.1"/>
    </source>
</evidence>
<protein>
    <submittedName>
        <fullName evidence="9">Zgc:172121</fullName>
    </submittedName>
</protein>
<evidence type="ECO:0000256" key="2">
    <source>
        <dbReference type="ARBA" id="ARBA00022679"/>
    </source>
</evidence>
<dbReference type="GO" id="GO:0008898">
    <property type="term" value="F:S-adenosylmethionine-homocysteine S-methyltransferase activity"/>
    <property type="evidence" value="ECO:0007669"/>
    <property type="project" value="TreeGrafter"/>
</dbReference>
<dbReference type="GO" id="GO:0008270">
    <property type="term" value="F:zinc ion binding"/>
    <property type="evidence" value="ECO:0007669"/>
    <property type="project" value="UniProtKB-UniRule"/>
</dbReference>
<dbReference type="InterPro" id="IPR036589">
    <property type="entry name" value="HCY_dom_sf"/>
</dbReference>
<proteinExistence type="predicted"/>
<comment type="cofactor">
    <cofactor evidence="5 6">
        <name>Zn(2+)</name>
        <dbReference type="ChEBI" id="CHEBI:29105"/>
    </cofactor>
    <text evidence="5 6">Binds 1 zinc ion per subunit.</text>
</comment>
<comment type="pathway">
    <text evidence="5">Amino-acid biosynthesis; L-methionine biosynthesis via de novo pathway; L-methionine from L-homocysteine (BhmT route): step 1/1.</text>
</comment>
<feature type="domain" description="Hcy-binding" evidence="8">
    <location>
        <begin position="35"/>
        <end position="345"/>
    </location>
</feature>